<evidence type="ECO:0000256" key="7">
    <source>
        <dbReference type="ARBA" id="ARBA00022794"/>
    </source>
</evidence>
<evidence type="ECO:0000313" key="13">
    <source>
        <dbReference type="Proteomes" id="UP000515908"/>
    </source>
</evidence>
<reference evidence="12 13" key="1">
    <citation type="submission" date="2020-08" db="EMBL/GenBank/DDBJ databases">
        <authorList>
            <person name="Newling K."/>
            <person name="Davey J."/>
            <person name="Forrester S."/>
        </authorList>
    </citation>
    <scope>NUCLEOTIDE SEQUENCE [LARGE SCALE GENOMIC DNA]</scope>
    <source>
        <strain evidence="13">Crithidia deanei Carvalho (ATCC PRA-265)</strain>
    </source>
</reference>
<evidence type="ECO:0000256" key="8">
    <source>
        <dbReference type="ARBA" id="ARBA00023069"/>
    </source>
</evidence>
<keyword evidence="6" id="KW-0963">Cytoplasm</keyword>
<dbReference type="GO" id="GO:0034454">
    <property type="term" value="P:microtubule anchoring at centrosome"/>
    <property type="evidence" value="ECO:0007669"/>
    <property type="project" value="TreeGrafter"/>
</dbReference>
<dbReference type="GO" id="GO:0036064">
    <property type="term" value="C:ciliary basal body"/>
    <property type="evidence" value="ECO:0007669"/>
    <property type="project" value="TreeGrafter"/>
</dbReference>
<dbReference type="GO" id="GO:0097712">
    <property type="term" value="P:vesicle targeting, trans-Golgi to periciliary membrane compartment"/>
    <property type="evidence" value="ECO:0007669"/>
    <property type="project" value="TreeGrafter"/>
</dbReference>
<evidence type="ECO:0000256" key="6">
    <source>
        <dbReference type="ARBA" id="ARBA00022490"/>
    </source>
</evidence>
<dbReference type="GO" id="GO:0000922">
    <property type="term" value="C:spindle pole"/>
    <property type="evidence" value="ECO:0007669"/>
    <property type="project" value="TreeGrafter"/>
</dbReference>
<comment type="subcellular location">
    <subcellularLocation>
        <location evidence="2">Cytoplasm</location>
        <location evidence="2">Cytoskeleton</location>
        <location evidence="2">Cilium basal body</location>
    </subcellularLocation>
    <subcellularLocation>
        <location evidence="1">Cytoplasm</location>
        <location evidence="1">Cytoskeleton</location>
        <location evidence="1">Microtubule organizing center</location>
        <location evidence="1">Centrosome</location>
        <location evidence="1">Centriole</location>
    </subcellularLocation>
    <subcellularLocation>
        <location evidence="3">Cytoplasm</location>
        <location evidence="3">Cytoskeleton</location>
        <location evidence="3">Spindle</location>
    </subcellularLocation>
</comment>
<evidence type="ECO:0000313" key="12">
    <source>
        <dbReference type="EMBL" id="CAD2217859.1"/>
    </source>
</evidence>
<dbReference type="AlphaFoldDB" id="A0A7G2CEC7"/>
<keyword evidence="8" id="KW-0969">Cilium</keyword>
<dbReference type="PANTHER" id="PTHR31539:SF1">
    <property type="entry name" value="CENTROSOMAL PROTEIN OF 19 KDA"/>
    <property type="match status" value="1"/>
</dbReference>
<organism evidence="12 13">
    <name type="scientific">Angomonas deanei</name>
    <dbReference type="NCBI Taxonomy" id="59799"/>
    <lineage>
        <taxon>Eukaryota</taxon>
        <taxon>Discoba</taxon>
        <taxon>Euglenozoa</taxon>
        <taxon>Kinetoplastea</taxon>
        <taxon>Metakinetoplastina</taxon>
        <taxon>Trypanosomatida</taxon>
        <taxon>Trypanosomatidae</taxon>
        <taxon>Strigomonadinae</taxon>
        <taxon>Angomonas</taxon>
    </lineage>
</organism>
<keyword evidence="10" id="KW-0966">Cell projection</keyword>
<dbReference type="VEuPathDB" id="TriTrypDB:ADEAN_000534500"/>
<evidence type="ECO:0000256" key="2">
    <source>
        <dbReference type="ARBA" id="ARBA00004120"/>
    </source>
</evidence>
<evidence type="ECO:0000256" key="9">
    <source>
        <dbReference type="ARBA" id="ARBA00023212"/>
    </source>
</evidence>
<evidence type="ECO:0000256" key="3">
    <source>
        <dbReference type="ARBA" id="ARBA00004186"/>
    </source>
</evidence>
<protein>
    <recommendedName>
        <fullName evidence="5">Centrosomal protein of 19 kDa</fullName>
    </recommendedName>
</protein>
<comment type="similarity">
    <text evidence="4">Belongs to the CEP19 family.</text>
</comment>
<accession>A0A7G2CEC7</accession>
<dbReference type="Pfam" id="PF14933">
    <property type="entry name" value="CEP19"/>
    <property type="match status" value="1"/>
</dbReference>
<dbReference type="Proteomes" id="UP000515908">
    <property type="component" value="Chromosome 09"/>
</dbReference>
<dbReference type="EMBL" id="LR877153">
    <property type="protein sequence ID" value="CAD2217859.1"/>
    <property type="molecule type" value="Genomic_DNA"/>
</dbReference>
<keyword evidence="7" id="KW-0970">Cilium biogenesis/degradation</keyword>
<keyword evidence="9" id="KW-0206">Cytoskeleton</keyword>
<evidence type="ECO:0000256" key="10">
    <source>
        <dbReference type="ARBA" id="ARBA00023273"/>
    </source>
</evidence>
<evidence type="ECO:0000256" key="1">
    <source>
        <dbReference type="ARBA" id="ARBA00004114"/>
    </source>
</evidence>
<proteinExistence type="inferred from homology"/>
<sequence>MIIEYEDSDRTTRHRTIRFGNLFSPNGPTSTLARRLCETHDCLLAEADIQKHLVRLQRLTKQALDEADTEKETAVQTPAETADAPSKAPAETVVESQKADLGLLYRDPEKALQNVDLNSADDITLKEFKDKMNETFESKAITSDHPDYVYDKRVEVKPTQKSDWDSDSD</sequence>
<evidence type="ECO:0000256" key="5">
    <source>
        <dbReference type="ARBA" id="ARBA00022015"/>
    </source>
</evidence>
<dbReference type="InterPro" id="IPR029412">
    <property type="entry name" value="CEP19"/>
</dbReference>
<evidence type="ECO:0000256" key="4">
    <source>
        <dbReference type="ARBA" id="ARBA00009371"/>
    </source>
</evidence>
<dbReference type="PANTHER" id="PTHR31539">
    <property type="entry name" value="CENTROSOMAL PROTEIN OF 19K CEP19"/>
    <property type="match status" value="1"/>
</dbReference>
<feature type="region of interest" description="Disordered" evidence="11">
    <location>
        <begin position="64"/>
        <end position="92"/>
    </location>
</feature>
<evidence type="ECO:0000256" key="11">
    <source>
        <dbReference type="SAM" id="MobiDB-lite"/>
    </source>
</evidence>
<name>A0A7G2CEC7_9TRYP</name>
<keyword evidence="13" id="KW-1185">Reference proteome</keyword>
<gene>
    <name evidence="12" type="ORF">ADEAN_000534500</name>
</gene>
<dbReference type="GO" id="GO:0005814">
    <property type="term" value="C:centriole"/>
    <property type="evidence" value="ECO:0007669"/>
    <property type="project" value="UniProtKB-SubCell"/>
</dbReference>